<proteinExistence type="predicted"/>
<gene>
    <name evidence="1" type="ORF">CI610_02832</name>
</gene>
<comment type="caution">
    <text evidence="1">The sequence shown here is derived from an EMBL/GenBank/DDBJ whole genome shotgun (WGS) entry which is preliminary data.</text>
</comment>
<dbReference type="EMBL" id="NSIT01000223">
    <property type="protein sequence ID" value="PJE78239.1"/>
    <property type="molecule type" value="Genomic_DNA"/>
</dbReference>
<organism evidence="1">
    <name type="scientific">invertebrate metagenome</name>
    <dbReference type="NCBI Taxonomy" id="1711999"/>
    <lineage>
        <taxon>unclassified sequences</taxon>
        <taxon>metagenomes</taxon>
        <taxon>organismal metagenomes</taxon>
    </lineage>
</organism>
<protein>
    <submittedName>
        <fullName evidence="1">Uncharacterized protein</fullName>
    </submittedName>
</protein>
<reference evidence="1" key="1">
    <citation type="journal article" date="2017" name="Appl. Environ. Microbiol.">
        <title>Molecular characterization of an Endozoicomonas-like organism causing infection in king scallop Pecten maximus L.</title>
        <authorList>
            <person name="Cano I."/>
            <person name="van Aerle R."/>
            <person name="Ross S."/>
            <person name="Verner-Jeffreys D.W."/>
            <person name="Paley R.K."/>
            <person name="Rimmer G."/>
            <person name="Ryder D."/>
            <person name="Hooper P."/>
            <person name="Stone D."/>
            <person name="Feist S.W."/>
        </authorList>
    </citation>
    <scope>NUCLEOTIDE SEQUENCE</scope>
</reference>
<dbReference type="AlphaFoldDB" id="A0A2H9T4V6"/>
<evidence type="ECO:0000313" key="1">
    <source>
        <dbReference type="EMBL" id="PJE78239.1"/>
    </source>
</evidence>
<accession>A0A2H9T4V6</accession>
<sequence length="78" mass="8556">MLGKAKLDVTGHRWVAALANYNFTLKYRAGKNNADADGLSRLFANTDVVKAVCQSADYPFPEGVVADCAHRWLTTLVQ</sequence>
<name>A0A2H9T4V6_9ZZZZ</name>